<proteinExistence type="predicted"/>
<comment type="caution">
    <text evidence="1">The sequence shown here is derived from an EMBL/GenBank/DDBJ whole genome shotgun (WGS) entry which is preliminary data.</text>
</comment>
<sequence>MQPLQAGDRVRVFNTERQDWQRAGTVLNEVAPRSYAVQTDTGAVVRRNRLQLLKTQAGNAVPSIEEHRDKCAQHGTETDNQPGVLEENAPVLMEPEAAPERRFNFAGSVQRRIKIRVQKKESKRGRSIGRYTISEPISYHLTFVLYTLALDF</sequence>
<dbReference type="Proteomes" id="UP001174136">
    <property type="component" value="Unassembled WGS sequence"/>
</dbReference>
<gene>
    <name evidence="1" type="ORF">N1851_024782</name>
</gene>
<dbReference type="EMBL" id="JAOPHQ010004584">
    <property type="protein sequence ID" value="KAK0138674.1"/>
    <property type="molecule type" value="Genomic_DNA"/>
</dbReference>
<reference evidence="1" key="1">
    <citation type="journal article" date="2023" name="Front. Mar. Sci.">
        <title>A new Merluccius polli reference genome to investigate the effects of global change in West African waters.</title>
        <authorList>
            <person name="Mateo J.L."/>
            <person name="Blanco-Fernandez C."/>
            <person name="Garcia-Vazquez E."/>
            <person name="Machado-Schiaffino G."/>
        </authorList>
    </citation>
    <scope>NUCLEOTIDE SEQUENCE</scope>
    <source>
        <strain evidence="1">C29</strain>
        <tissue evidence="1">Fin</tissue>
    </source>
</reference>
<evidence type="ECO:0000313" key="2">
    <source>
        <dbReference type="Proteomes" id="UP001174136"/>
    </source>
</evidence>
<accession>A0AA47ME99</accession>
<evidence type="ECO:0000313" key="1">
    <source>
        <dbReference type="EMBL" id="KAK0138674.1"/>
    </source>
</evidence>
<dbReference type="AlphaFoldDB" id="A0AA47ME99"/>
<protein>
    <submittedName>
        <fullName evidence="1">Uncharacterized protein</fullName>
    </submittedName>
</protein>
<organism evidence="1 2">
    <name type="scientific">Merluccius polli</name>
    <name type="common">Benguela hake</name>
    <name type="synonym">Merluccius cadenati</name>
    <dbReference type="NCBI Taxonomy" id="89951"/>
    <lineage>
        <taxon>Eukaryota</taxon>
        <taxon>Metazoa</taxon>
        <taxon>Chordata</taxon>
        <taxon>Craniata</taxon>
        <taxon>Vertebrata</taxon>
        <taxon>Euteleostomi</taxon>
        <taxon>Actinopterygii</taxon>
        <taxon>Neopterygii</taxon>
        <taxon>Teleostei</taxon>
        <taxon>Neoteleostei</taxon>
        <taxon>Acanthomorphata</taxon>
        <taxon>Zeiogadaria</taxon>
        <taxon>Gadariae</taxon>
        <taxon>Gadiformes</taxon>
        <taxon>Gadoidei</taxon>
        <taxon>Merlucciidae</taxon>
        <taxon>Merluccius</taxon>
    </lineage>
</organism>
<keyword evidence="2" id="KW-1185">Reference proteome</keyword>
<name>A0AA47ME99_MERPO</name>